<protein>
    <submittedName>
        <fullName evidence="1">Uncharacterized protein</fullName>
    </submittedName>
</protein>
<organism evidence="1 2">
    <name type="scientific">Ascobolus immersus RN42</name>
    <dbReference type="NCBI Taxonomy" id="1160509"/>
    <lineage>
        <taxon>Eukaryota</taxon>
        <taxon>Fungi</taxon>
        <taxon>Dikarya</taxon>
        <taxon>Ascomycota</taxon>
        <taxon>Pezizomycotina</taxon>
        <taxon>Pezizomycetes</taxon>
        <taxon>Pezizales</taxon>
        <taxon>Ascobolaceae</taxon>
        <taxon>Ascobolus</taxon>
    </lineage>
</organism>
<proteinExistence type="predicted"/>
<accession>A0A3N4HMC8</accession>
<dbReference type="Proteomes" id="UP000275078">
    <property type="component" value="Unassembled WGS sequence"/>
</dbReference>
<keyword evidence="2" id="KW-1185">Reference proteome</keyword>
<dbReference type="AlphaFoldDB" id="A0A3N4HMC8"/>
<sequence>MSNKVCKSSNNMLFRIINLRIRQLEYQQRLDDFDARLDAAKAHYNAQNTTRKLSETENCSFEEWSKRDIRKGWPAITPTNIEEEEERMAPLELALEKKLLDLQLIEEAIQTERIAFATPHLPNQIPIIDPSYSMQQRVRRMQTKAAISHTRAQCFNARLREMKAELPRIFGVQGNFEADHLELQIDESIEVTEENVVFWECELPRREQRMESSTAFMAHVEAQIKMEKVFSKYMGRRFGGTKR</sequence>
<dbReference type="EMBL" id="ML119813">
    <property type="protein sequence ID" value="RPA73668.1"/>
    <property type="molecule type" value="Genomic_DNA"/>
</dbReference>
<name>A0A3N4HMC8_ASCIM</name>
<evidence type="ECO:0000313" key="1">
    <source>
        <dbReference type="EMBL" id="RPA73668.1"/>
    </source>
</evidence>
<reference evidence="1 2" key="1">
    <citation type="journal article" date="2018" name="Nat. Ecol. Evol.">
        <title>Pezizomycetes genomes reveal the molecular basis of ectomycorrhizal truffle lifestyle.</title>
        <authorList>
            <person name="Murat C."/>
            <person name="Payen T."/>
            <person name="Noel B."/>
            <person name="Kuo A."/>
            <person name="Morin E."/>
            <person name="Chen J."/>
            <person name="Kohler A."/>
            <person name="Krizsan K."/>
            <person name="Balestrini R."/>
            <person name="Da Silva C."/>
            <person name="Montanini B."/>
            <person name="Hainaut M."/>
            <person name="Levati E."/>
            <person name="Barry K.W."/>
            <person name="Belfiori B."/>
            <person name="Cichocki N."/>
            <person name="Clum A."/>
            <person name="Dockter R.B."/>
            <person name="Fauchery L."/>
            <person name="Guy J."/>
            <person name="Iotti M."/>
            <person name="Le Tacon F."/>
            <person name="Lindquist E.A."/>
            <person name="Lipzen A."/>
            <person name="Malagnac F."/>
            <person name="Mello A."/>
            <person name="Molinier V."/>
            <person name="Miyauchi S."/>
            <person name="Poulain J."/>
            <person name="Riccioni C."/>
            <person name="Rubini A."/>
            <person name="Sitrit Y."/>
            <person name="Splivallo R."/>
            <person name="Traeger S."/>
            <person name="Wang M."/>
            <person name="Zifcakova L."/>
            <person name="Wipf D."/>
            <person name="Zambonelli A."/>
            <person name="Paolocci F."/>
            <person name="Nowrousian M."/>
            <person name="Ottonello S."/>
            <person name="Baldrian P."/>
            <person name="Spatafora J.W."/>
            <person name="Henrissat B."/>
            <person name="Nagy L.G."/>
            <person name="Aury J.M."/>
            <person name="Wincker P."/>
            <person name="Grigoriev I.V."/>
            <person name="Bonfante P."/>
            <person name="Martin F.M."/>
        </authorList>
    </citation>
    <scope>NUCLEOTIDE SEQUENCE [LARGE SCALE GENOMIC DNA]</scope>
    <source>
        <strain evidence="1 2">RN42</strain>
    </source>
</reference>
<evidence type="ECO:0000313" key="2">
    <source>
        <dbReference type="Proteomes" id="UP000275078"/>
    </source>
</evidence>
<gene>
    <name evidence="1" type="ORF">BJ508DRAFT_333801</name>
</gene>